<dbReference type="SUPFAM" id="SSF117856">
    <property type="entry name" value="AF0104/ALDC/Ptd012-like"/>
    <property type="match status" value="1"/>
</dbReference>
<dbReference type="PANTHER" id="PTHR34988">
    <property type="entry name" value="PROTEIN, PUTATIVE-RELATED"/>
    <property type="match status" value="1"/>
</dbReference>
<dbReference type="Pfam" id="PF03479">
    <property type="entry name" value="PCC"/>
    <property type="match status" value="1"/>
</dbReference>
<reference evidence="2 3" key="1">
    <citation type="submission" date="2017-09" db="EMBL/GenBank/DDBJ databases">
        <title>Depth-based differentiation of microbial function through sediment-hosted aquifers and enrichment of novel symbionts in the deep terrestrial subsurface.</title>
        <authorList>
            <person name="Probst A.J."/>
            <person name="Ladd B."/>
            <person name="Jarett J.K."/>
            <person name="Geller-Mcgrath D.E."/>
            <person name="Sieber C.M."/>
            <person name="Emerson J.B."/>
            <person name="Anantharaman K."/>
            <person name="Thomas B.C."/>
            <person name="Malmstrom R."/>
            <person name="Stieglmeier M."/>
            <person name="Klingl A."/>
            <person name="Woyke T."/>
            <person name="Ryan C.M."/>
            <person name="Banfield J.F."/>
        </authorList>
    </citation>
    <scope>NUCLEOTIDE SEQUENCE [LARGE SCALE GENOMIC DNA]</scope>
    <source>
        <strain evidence="2">CG10_big_fil_rev_8_21_14_0_10_36_16</strain>
    </source>
</reference>
<sequence length="139" mass="15731">MKIILKENENYLLRFDPGDEVLSLFKDFCKKENINSGSFTAIGATGEIIIYYYDLDRKEYLEKILKERLEITSLIGNIAHAEDDIIIHAHGTFAGPDCHAFGGHVKKLVVSATCELSLQTFKAKVEREQNEEVGLKLLK</sequence>
<evidence type="ECO:0000259" key="1">
    <source>
        <dbReference type="PROSITE" id="PS51742"/>
    </source>
</evidence>
<dbReference type="InterPro" id="IPR025707">
    <property type="entry name" value="DNA_bp_PD1"/>
</dbReference>
<accession>A0A2J0Q6K0</accession>
<dbReference type="PIRSF" id="PIRSF016702">
    <property type="entry name" value="DNA_bp_PD1"/>
    <property type="match status" value="1"/>
</dbReference>
<dbReference type="EMBL" id="PCXQ01000006">
    <property type="protein sequence ID" value="PJE50487.1"/>
    <property type="molecule type" value="Genomic_DNA"/>
</dbReference>
<organism evidence="2 3">
    <name type="scientific">Candidatus Yanofskybacteria bacterium CG10_big_fil_rev_8_21_14_0_10_36_16</name>
    <dbReference type="NCBI Taxonomy" id="1975096"/>
    <lineage>
        <taxon>Bacteria</taxon>
        <taxon>Candidatus Yanofskyibacteriota</taxon>
    </lineage>
</organism>
<evidence type="ECO:0000313" key="3">
    <source>
        <dbReference type="Proteomes" id="UP000228496"/>
    </source>
</evidence>
<dbReference type="Proteomes" id="UP000228496">
    <property type="component" value="Unassembled WGS sequence"/>
</dbReference>
<protein>
    <submittedName>
        <fullName evidence="2">DNA-binding protein</fullName>
    </submittedName>
</protein>
<dbReference type="PROSITE" id="PS51742">
    <property type="entry name" value="PPC"/>
    <property type="match status" value="1"/>
</dbReference>
<dbReference type="CDD" id="cd11378">
    <property type="entry name" value="DUF296"/>
    <property type="match status" value="1"/>
</dbReference>
<keyword evidence="2" id="KW-0238">DNA-binding</keyword>
<gene>
    <name evidence="2" type="ORF">COV29_03710</name>
</gene>
<dbReference type="Gene3D" id="3.30.1330.80">
    <property type="entry name" value="Hypothetical protein, similar to alpha- acetolactate decarboxylase, domain 2"/>
    <property type="match status" value="1"/>
</dbReference>
<comment type="caution">
    <text evidence="2">The sequence shown here is derived from an EMBL/GenBank/DDBJ whole genome shotgun (WGS) entry which is preliminary data.</text>
</comment>
<dbReference type="GO" id="GO:0003677">
    <property type="term" value="F:DNA binding"/>
    <property type="evidence" value="ECO:0007669"/>
    <property type="project" value="UniProtKB-KW"/>
</dbReference>
<dbReference type="InterPro" id="IPR005175">
    <property type="entry name" value="PPC_dom"/>
</dbReference>
<dbReference type="PANTHER" id="PTHR34988:SF1">
    <property type="entry name" value="DNA-BINDING PROTEIN"/>
    <property type="match status" value="1"/>
</dbReference>
<feature type="domain" description="PPC" evidence="1">
    <location>
        <begin position="5"/>
        <end position="139"/>
    </location>
</feature>
<proteinExistence type="predicted"/>
<dbReference type="AlphaFoldDB" id="A0A2J0Q6K0"/>
<name>A0A2J0Q6K0_9BACT</name>
<evidence type="ECO:0000313" key="2">
    <source>
        <dbReference type="EMBL" id="PJE50487.1"/>
    </source>
</evidence>